<dbReference type="RefSeq" id="WP_100993933.1">
    <property type="nucleotide sequence ID" value="NZ_CP025096.1"/>
</dbReference>
<evidence type="ECO:0000313" key="1">
    <source>
        <dbReference type="EMBL" id="AUD07366.1"/>
    </source>
</evidence>
<evidence type="ECO:0000313" key="2">
    <source>
        <dbReference type="Proteomes" id="UP000232883"/>
    </source>
</evidence>
<proteinExistence type="predicted"/>
<sequence length="112" mass="12237">MSSQAENLKVIFFDPEANSKAGSIVADAYFSFVPTFNEGDEINMTLSRKEATDATVHDPIGHKTHRILKTDWVMMIDEQSKNALATLVVSVSKIAQQADVIADFPTVVATHA</sequence>
<name>A0A2K8ZBX9_9BACT</name>
<dbReference type="OrthoDB" id="959333at2"/>
<keyword evidence="2" id="KW-1185">Reference proteome</keyword>
<organism evidence="1 2">
    <name type="scientific">Spirosoma pollinicola</name>
    <dbReference type="NCBI Taxonomy" id="2057025"/>
    <lineage>
        <taxon>Bacteria</taxon>
        <taxon>Pseudomonadati</taxon>
        <taxon>Bacteroidota</taxon>
        <taxon>Cytophagia</taxon>
        <taxon>Cytophagales</taxon>
        <taxon>Cytophagaceae</taxon>
        <taxon>Spirosoma</taxon>
    </lineage>
</organism>
<dbReference type="Proteomes" id="UP000232883">
    <property type="component" value="Chromosome"/>
</dbReference>
<accession>A0A2K8ZBX9</accession>
<dbReference type="KEGG" id="spir:CWM47_18270"/>
<dbReference type="EMBL" id="CP025096">
    <property type="protein sequence ID" value="AUD07366.1"/>
    <property type="molecule type" value="Genomic_DNA"/>
</dbReference>
<gene>
    <name evidence="1" type="ORF">CWM47_18270</name>
</gene>
<protein>
    <submittedName>
        <fullName evidence="1">Uncharacterized protein</fullName>
    </submittedName>
</protein>
<dbReference type="AlphaFoldDB" id="A0A2K8ZBX9"/>
<reference evidence="1 2" key="1">
    <citation type="submission" date="2017-11" db="EMBL/GenBank/DDBJ databases">
        <title>Taxonomic description and genome sequences of Spirosoma HA7 sp. nov., isolated from pollen microhabitat of Corylus avellana.</title>
        <authorList>
            <person name="Ambika Manirajan B."/>
            <person name="Suarez C."/>
            <person name="Ratering S."/>
            <person name="Geissler-Plaum R."/>
            <person name="Cardinale M."/>
            <person name="Sylvia S."/>
        </authorList>
    </citation>
    <scope>NUCLEOTIDE SEQUENCE [LARGE SCALE GENOMIC DNA]</scope>
    <source>
        <strain evidence="1 2">HA7</strain>
    </source>
</reference>